<sequence>MDHHEQDPRGHGLGGAQNGEHGFDREVEDRDHMSNVGEVEAQTRTMRDYMNPARQTPISAIVLPAHHTTLNLRSGMLQALPHFNGCESERPYTHLKDFEDACSIFQDNSCPREMFVESMCAGSFPDKNPEQAFEYFDYLANLSSDWACTEPVNVNKSSLSTQHVGVKYKLGMEDEVNAKLTALSKQVEALAHAKAATSFTNESSSMCVLCDTMDHCTDVCPIVAGVKEARGQVNVVGQFSRNGGNPYSNMYNPGWRNHPNFGWRQEGQQNMQNFSQNAQNFQSQQQPYQAPHSYPTQNVAPQSQPMPYSAPQTPPPVSQHAQYQPPHRRNEDNETRTKVTNLEQSFINFEKHMGKVNSILESLVISQQMQGRFPTQPQQNPKPANCIEETHEQVQAITTLRSGKEIDKTIAPKRVIQGGEKSKDLGGESERRKLEEERKESKGKEHEHDSEPVTKVPNEITVEDLRHAPFPQRLAKVRGCKIDRALLDLGSSVNLLPYSVYKDLGLGELKPTRVTLELADRSVKVPRGIIEDVLIQVDTVYYPVDFIVLDTQPVDYESSKRHIPVILGRPFLATANTVIHCRHGLLKLSFGNMTLETNIFTVGKQMKEVDQIEEINVIESIIQEHVDREFMEDSIERALVWSELHDQLESESVIFRDASIVGKESESVLHVGHWTPTFEPLSPSVVKPVSSEVKPPIPERKPLPSTLKYAFLGEGESYPVVISSSLTEGQEGIIENLGKMEHGSPTKRSKSKGKAGVWIRNGAVLERKLNLVALENSGISFVQNFTTRGWINLAKFKAESVLTLCQEFMANIKHEPETEQGKEKLCSWVQGKKIKVTPDTFADIFEIPREENPEFAFPNVGMPDLAVVSQELLLEGDEWDGEVQCNKTRLKDKYLILFLFLCHSLLPLKCTVSMNTVRARLLWAIGTGKTIDLPHFIRIEPEGPIDRASLSRSEGQRKKRKLEEEAQEGSAIGMGDLKEAILNLGKEMSKQMAEFREEVNTRLSSLEEESSRHTVMLQDMKGMLIRMEEEDDDDDEED</sequence>
<feature type="region of interest" description="Disordered" evidence="1">
    <location>
        <begin position="408"/>
        <end position="455"/>
    </location>
</feature>
<feature type="compositionally biased region" description="Basic and acidic residues" evidence="1">
    <location>
        <begin position="328"/>
        <end position="337"/>
    </location>
</feature>
<feature type="compositionally biased region" description="Low complexity" evidence="1">
    <location>
        <begin position="278"/>
        <end position="291"/>
    </location>
</feature>
<keyword evidence="4" id="KW-1185">Reference proteome</keyword>
<feature type="compositionally biased region" description="Basic and acidic residues" evidence="1">
    <location>
        <begin position="21"/>
        <end position="33"/>
    </location>
</feature>
<name>A0A7J0DKY3_9ERIC</name>
<dbReference type="InterPro" id="IPR046796">
    <property type="entry name" value="Transposase_32_dom"/>
</dbReference>
<evidence type="ECO:0000259" key="2">
    <source>
        <dbReference type="Pfam" id="PF20167"/>
    </source>
</evidence>
<feature type="region of interest" description="Disordered" evidence="1">
    <location>
        <begin position="278"/>
        <end position="337"/>
    </location>
</feature>
<evidence type="ECO:0000313" key="3">
    <source>
        <dbReference type="EMBL" id="GFS36303.1"/>
    </source>
</evidence>
<dbReference type="AlphaFoldDB" id="A0A7J0DKY3"/>
<dbReference type="Gene3D" id="2.40.70.10">
    <property type="entry name" value="Acid Proteases"/>
    <property type="match status" value="1"/>
</dbReference>
<dbReference type="EMBL" id="BJWL01000248">
    <property type="protein sequence ID" value="GFS36303.1"/>
    <property type="molecule type" value="Genomic_DNA"/>
</dbReference>
<dbReference type="OrthoDB" id="778454at2759"/>
<evidence type="ECO:0000256" key="1">
    <source>
        <dbReference type="SAM" id="MobiDB-lite"/>
    </source>
</evidence>
<evidence type="ECO:0000313" key="4">
    <source>
        <dbReference type="Proteomes" id="UP000585474"/>
    </source>
</evidence>
<dbReference type="PANTHER" id="PTHR33067">
    <property type="entry name" value="RNA-DIRECTED DNA POLYMERASE-RELATED"/>
    <property type="match status" value="1"/>
</dbReference>
<dbReference type="Pfam" id="PF20167">
    <property type="entry name" value="Transposase_32"/>
    <property type="match status" value="1"/>
</dbReference>
<feature type="compositionally biased region" description="Basic and acidic residues" evidence="1">
    <location>
        <begin position="420"/>
        <end position="452"/>
    </location>
</feature>
<dbReference type="Pfam" id="PF13650">
    <property type="entry name" value="Asp_protease_2"/>
    <property type="match status" value="1"/>
</dbReference>
<proteinExistence type="predicted"/>
<accession>A0A7J0DKY3</accession>
<feature type="region of interest" description="Disordered" evidence="1">
    <location>
        <begin position="947"/>
        <end position="969"/>
    </location>
</feature>
<feature type="region of interest" description="Disordered" evidence="1">
    <location>
        <begin position="1"/>
        <end position="35"/>
    </location>
</feature>
<feature type="compositionally biased region" description="Basic and acidic residues" evidence="1">
    <location>
        <begin position="1"/>
        <end position="10"/>
    </location>
</feature>
<dbReference type="Proteomes" id="UP000585474">
    <property type="component" value="Unassembled WGS sequence"/>
</dbReference>
<dbReference type="CDD" id="cd00303">
    <property type="entry name" value="retropepsin_like"/>
    <property type="match status" value="1"/>
</dbReference>
<comment type="caution">
    <text evidence="3">The sequence shown here is derived from an EMBL/GenBank/DDBJ whole genome shotgun (WGS) entry which is preliminary data.</text>
</comment>
<dbReference type="InterPro" id="IPR021109">
    <property type="entry name" value="Peptidase_aspartic_dom_sf"/>
</dbReference>
<protein>
    <submittedName>
        <fullName evidence="3">Late embryogenesis abundant protein, group 2</fullName>
    </submittedName>
</protein>
<feature type="domain" description="Putative plant transposon protein" evidence="2">
    <location>
        <begin position="787"/>
        <end position="938"/>
    </location>
</feature>
<feature type="compositionally biased region" description="Polar residues" evidence="1">
    <location>
        <begin position="294"/>
        <end position="306"/>
    </location>
</feature>
<organism evidence="3 4">
    <name type="scientific">Actinidia rufa</name>
    <dbReference type="NCBI Taxonomy" id="165716"/>
    <lineage>
        <taxon>Eukaryota</taxon>
        <taxon>Viridiplantae</taxon>
        <taxon>Streptophyta</taxon>
        <taxon>Embryophyta</taxon>
        <taxon>Tracheophyta</taxon>
        <taxon>Spermatophyta</taxon>
        <taxon>Magnoliopsida</taxon>
        <taxon>eudicotyledons</taxon>
        <taxon>Gunneridae</taxon>
        <taxon>Pentapetalae</taxon>
        <taxon>asterids</taxon>
        <taxon>Ericales</taxon>
        <taxon>Actinidiaceae</taxon>
        <taxon>Actinidia</taxon>
    </lineage>
</organism>
<gene>
    <name evidence="3" type="ORF">Acr_00g0045230</name>
</gene>
<dbReference type="PANTHER" id="PTHR33067:SF32">
    <property type="entry name" value="ASPARTIC PEPTIDASE DDI1-TYPE DOMAIN-CONTAINING PROTEIN"/>
    <property type="match status" value="1"/>
</dbReference>
<reference evidence="4" key="1">
    <citation type="submission" date="2019-07" db="EMBL/GenBank/DDBJ databases">
        <title>De Novo Assembly of kiwifruit Actinidia rufa.</title>
        <authorList>
            <person name="Sugita-Konishi S."/>
            <person name="Sato K."/>
            <person name="Mori E."/>
            <person name="Abe Y."/>
            <person name="Kisaki G."/>
            <person name="Hamano K."/>
            <person name="Suezawa K."/>
            <person name="Otani M."/>
            <person name="Fukuda T."/>
            <person name="Manabe T."/>
            <person name="Gomi K."/>
            <person name="Tabuchi M."/>
            <person name="Akimitsu K."/>
            <person name="Kataoka I."/>
        </authorList>
    </citation>
    <scope>NUCLEOTIDE SEQUENCE [LARGE SCALE GENOMIC DNA]</scope>
    <source>
        <strain evidence="4">cv. Fuchu</strain>
    </source>
</reference>